<feature type="compositionally biased region" description="Basic residues" evidence="1">
    <location>
        <begin position="20"/>
        <end position="31"/>
    </location>
</feature>
<feature type="region of interest" description="Disordered" evidence="1">
    <location>
        <begin position="1"/>
        <end position="66"/>
    </location>
</feature>
<protein>
    <submittedName>
        <fullName evidence="2">Uncharacterized protein</fullName>
    </submittedName>
</protein>
<feature type="non-terminal residue" evidence="2">
    <location>
        <position position="1"/>
    </location>
</feature>
<reference evidence="2 3" key="1">
    <citation type="submission" date="2011-02" db="EMBL/GenBank/DDBJ databases">
        <title>The Genome Sequence of Sphaeroforma arctica JP610.</title>
        <authorList>
            <consortium name="The Broad Institute Genome Sequencing Platform"/>
            <person name="Russ C."/>
            <person name="Cuomo C."/>
            <person name="Young S.K."/>
            <person name="Zeng Q."/>
            <person name="Gargeya S."/>
            <person name="Alvarado L."/>
            <person name="Berlin A."/>
            <person name="Chapman S.B."/>
            <person name="Chen Z."/>
            <person name="Freedman E."/>
            <person name="Gellesch M."/>
            <person name="Goldberg J."/>
            <person name="Griggs A."/>
            <person name="Gujja S."/>
            <person name="Heilman E."/>
            <person name="Heiman D."/>
            <person name="Howarth C."/>
            <person name="Mehta T."/>
            <person name="Neiman D."/>
            <person name="Pearson M."/>
            <person name="Roberts A."/>
            <person name="Saif S."/>
            <person name="Shea T."/>
            <person name="Shenoy N."/>
            <person name="Sisk P."/>
            <person name="Stolte C."/>
            <person name="Sykes S."/>
            <person name="White J."/>
            <person name="Yandava C."/>
            <person name="Burger G."/>
            <person name="Gray M.W."/>
            <person name="Holland P.W.H."/>
            <person name="King N."/>
            <person name="Lang F.B.F."/>
            <person name="Roger A.J."/>
            <person name="Ruiz-Trillo I."/>
            <person name="Haas B."/>
            <person name="Nusbaum C."/>
            <person name="Birren B."/>
        </authorList>
    </citation>
    <scope>NUCLEOTIDE SEQUENCE [LARGE SCALE GENOMIC DNA]</scope>
    <source>
        <strain evidence="2 3">JP610</strain>
    </source>
</reference>
<proteinExistence type="predicted"/>
<feature type="non-terminal residue" evidence="2">
    <location>
        <position position="66"/>
    </location>
</feature>
<dbReference type="GeneID" id="25916927"/>
<evidence type="ECO:0000256" key="1">
    <source>
        <dbReference type="SAM" id="MobiDB-lite"/>
    </source>
</evidence>
<dbReference type="Proteomes" id="UP000054560">
    <property type="component" value="Unassembled WGS sequence"/>
</dbReference>
<keyword evidence="3" id="KW-1185">Reference proteome</keyword>
<name>A0A0L0F2X4_9EUKA</name>
<evidence type="ECO:0000313" key="3">
    <source>
        <dbReference type="Proteomes" id="UP000054560"/>
    </source>
</evidence>
<evidence type="ECO:0000313" key="2">
    <source>
        <dbReference type="EMBL" id="KNC71042.1"/>
    </source>
</evidence>
<organism evidence="2 3">
    <name type="scientific">Sphaeroforma arctica JP610</name>
    <dbReference type="NCBI Taxonomy" id="667725"/>
    <lineage>
        <taxon>Eukaryota</taxon>
        <taxon>Ichthyosporea</taxon>
        <taxon>Ichthyophonida</taxon>
        <taxon>Sphaeroforma</taxon>
    </lineage>
</organism>
<sequence length="66" mass="7685">PPPRYQKRTSPVLQQARLRSGQRHRPKKPKQVARMPIWMLSVPSRPRQSMRRVPAPFSHAGDHCHA</sequence>
<gene>
    <name evidence="2" type="ORF">SARC_16423</name>
</gene>
<dbReference type="RefSeq" id="XP_014144944.1">
    <property type="nucleotide sequence ID" value="XM_014289469.1"/>
</dbReference>
<dbReference type="EMBL" id="KQ249650">
    <property type="protein sequence ID" value="KNC71042.1"/>
    <property type="molecule type" value="Genomic_DNA"/>
</dbReference>
<accession>A0A0L0F2X4</accession>
<dbReference type="AlphaFoldDB" id="A0A0L0F2X4"/>